<evidence type="ECO:0000313" key="2">
    <source>
        <dbReference type="EMBL" id="GGC57602.1"/>
    </source>
</evidence>
<name>A0A916U2Y5_9ACTN</name>
<keyword evidence="1" id="KW-0812">Transmembrane</keyword>
<feature type="transmembrane region" description="Helical" evidence="1">
    <location>
        <begin position="40"/>
        <end position="63"/>
    </location>
</feature>
<reference evidence="2" key="2">
    <citation type="submission" date="2020-09" db="EMBL/GenBank/DDBJ databases">
        <authorList>
            <person name="Sun Q."/>
            <person name="Zhou Y."/>
        </authorList>
    </citation>
    <scope>NUCLEOTIDE SEQUENCE</scope>
    <source>
        <strain evidence="2">CGMCC 1.15478</strain>
    </source>
</reference>
<proteinExistence type="predicted"/>
<dbReference type="AlphaFoldDB" id="A0A916U2Y5"/>
<dbReference type="RefSeq" id="WP_188670803.1">
    <property type="nucleotide sequence ID" value="NZ_BMJH01000001.1"/>
</dbReference>
<sequence length="135" mass="14389">MKTLTVSSAISVLCAVVVVLYFVPQLLLNGVVEINAAFELMVVLPTLVGVASSFVGALFGLIALVRRVDLGWAKILMAVGQVVSWALVIVVIVWATKFGSTGWELLALPHALLVGQFVVATGLVTAVYRRRKQIG</sequence>
<keyword evidence="3" id="KW-1185">Reference proteome</keyword>
<dbReference type="EMBL" id="BMJH01000001">
    <property type="protein sequence ID" value="GGC57602.1"/>
    <property type="molecule type" value="Genomic_DNA"/>
</dbReference>
<comment type="caution">
    <text evidence="2">The sequence shown here is derived from an EMBL/GenBank/DDBJ whole genome shotgun (WGS) entry which is preliminary data.</text>
</comment>
<accession>A0A916U2Y5</accession>
<feature type="transmembrane region" description="Helical" evidence="1">
    <location>
        <begin position="75"/>
        <end position="95"/>
    </location>
</feature>
<dbReference type="Proteomes" id="UP000641514">
    <property type="component" value="Unassembled WGS sequence"/>
</dbReference>
<feature type="transmembrane region" description="Helical" evidence="1">
    <location>
        <begin position="7"/>
        <end position="28"/>
    </location>
</feature>
<gene>
    <name evidence="2" type="ORF">GCM10011410_07650</name>
</gene>
<keyword evidence="1" id="KW-0472">Membrane</keyword>
<evidence type="ECO:0000256" key="1">
    <source>
        <dbReference type="SAM" id="Phobius"/>
    </source>
</evidence>
<organism evidence="2 3">
    <name type="scientific">Hoyosella rhizosphaerae</name>
    <dbReference type="NCBI Taxonomy" id="1755582"/>
    <lineage>
        <taxon>Bacteria</taxon>
        <taxon>Bacillati</taxon>
        <taxon>Actinomycetota</taxon>
        <taxon>Actinomycetes</taxon>
        <taxon>Mycobacteriales</taxon>
        <taxon>Hoyosellaceae</taxon>
        <taxon>Hoyosella</taxon>
    </lineage>
</organism>
<evidence type="ECO:0000313" key="3">
    <source>
        <dbReference type="Proteomes" id="UP000641514"/>
    </source>
</evidence>
<keyword evidence="1" id="KW-1133">Transmembrane helix</keyword>
<protein>
    <submittedName>
        <fullName evidence="2">Uncharacterized protein</fullName>
    </submittedName>
</protein>
<reference evidence="2" key="1">
    <citation type="journal article" date="2014" name="Int. J. Syst. Evol. Microbiol.">
        <title>Complete genome sequence of Corynebacterium casei LMG S-19264T (=DSM 44701T), isolated from a smear-ripened cheese.</title>
        <authorList>
            <consortium name="US DOE Joint Genome Institute (JGI-PGF)"/>
            <person name="Walter F."/>
            <person name="Albersmeier A."/>
            <person name="Kalinowski J."/>
            <person name="Ruckert C."/>
        </authorList>
    </citation>
    <scope>NUCLEOTIDE SEQUENCE</scope>
    <source>
        <strain evidence="2">CGMCC 1.15478</strain>
    </source>
</reference>
<feature type="transmembrane region" description="Helical" evidence="1">
    <location>
        <begin position="107"/>
        <end position="128"/>
    </location>
</feature>